<proteinExistence type="predicted"/>
<dbReference type="PANTHER" id="PTHR20974">
    <property type="entry name" value="UPF0585 PROTEIN CG18661"/>
    <property type="match status" value="1"/>
</dbReference>
<comment type="caution">
    <text evidence="1">The sequence shown here is derived from an EMBL/GenBank/DDBJ whole genome shotgun (WGS) entry which is preliminary data.</text>
</comment>
<dbReference type="PANTHER" id="PTHR20974:SF0">
    <property type="entry name" value="UPF0585 PROTEIN CG18661"/>
    <property type="match status" value="1"/>
</dbReference>
<dbReference type="InterPro" id="IPR010342">
    <property type="entry name" value="DUF938"/>
</dbReference>
<reference evidence="1 2" key="1">
    <citation type="submission" date="2023-09" db="EMBL/GenBank/DDBJ databases">
        <authorList>
            <person name="Rey-Velasco X."/>
        </authorList>
    </citation>
    <scope>NUCLEOTIDE SEQUENCE [LARGE SCALE GENOMIC DNA]</scope>
    <source>
        <strain evidence="1 2">W335</strain>
    </source>
</reference>
<organism evidence="1 2">
    <name type="scientific">Spectribacter hydrogenoxidans</name>
    <dbReference type="NCBI Taxonomy" id="3075608"/>
    <lineage>
        <taxon>Bacteria</taxon>
        <taxon>Pseudomonadati</taxon>
        <taxon>Pseudomonadota</taxon>
        <taxon>Gammaproteobacteria</taxon>
        <taxon>Salinisphaerales</taxon>
        <taxon>Salinisphaeraceae</taxon>
        <taxon>Spectribacter</taxon>
    </lineage>
</organism>
<gene>
    <name evidence="1" type="ORF">RM532_10100</name>
</gene>
<keyword evidence="2" id="KW-1185">Reference proteome</keyword>
<name>A0ABU3C177_9GAMM</name>
<evidence type="ECO:0000313" key="2">
    <source>
        <dbReference type="Proteomes" id="UP001251857"/>
    </source>
</evidence>
<dbReference type="CDD" id="cd02440">
    <property type="entry name" value="AdoMet_MTases"/>
    <property type="match status" value="1"/>
</dbReference>
<dbReference type="RefSeq" id="WP_311653201.1">
    <property type="nucleotide sequence ID" value="NZ_JAVRIB010000009.1"/>
</dbReference>
<evidence type="ECO:0000313" key="1">
    <source>
        <dbReference type="EMBL" id="MDT0635306.1"/>
    </source>
</evidence>
<accession>A0ABU3C177</accession>
<dbReference type="EMBL" id="JAVRIB010000009">
    <property type="protein sequence ID" value="MDT0635306.1"/>
    <property type="molecule type" value="Genomic_DNA"/>
</dbReference>
<dbReference type="Gene3D" id="3.40.50.150">
    <property type="entry name" value="Vaccinia Virus protein VP39"/>
    <property type="match status" value="1"/>
</dbReference>
<sequence>MSVDDKPFAPACERNREPILAVLRRYLADCRSVLEIGSGTGQHAVHFGAAMPHLVWQTSDVAANHPGIRAWLEEAGLPNVREPLALDVTGDWPAGDYDALFSANTLHIMDWSAVRAFFNGVGDVLAPGGWLIIYGPFHDDGRPTGEGNARFDASLRAQPGGMGIRDVVDVDRLAAQVGLRLSDDVAMPADNRCLVWCRDEGVG</sequence>
<dbReference type="InterPro" id="IPR029063">
    <property type="entry name" value="SAM-dependent_MTases_sf"/>
</dbReference>
<dbReference type="SUPFAM" id="SSF53335">
    <property type="entry name" value="S-adenosyl-L-methionine-dependent methyltransferases"/>
    <property type="match status" value="1"/>
</dbReference>
<dbReference type="Proteomes" id="UP001251857">
    <property type="component" value="Unassembled WGS sequence"/>
</dbReference>
<protein>
    <submittedName>
        <fullName evidence="1">DUF938 domain-containing protein</fullName>
    </submittedName>
</protein>
<dbReference type="Pfam" id="PF06080">
    <property type="entry name" value="DUF938"/>
    <property type="match status" value="1"/>
</dbReference>